<evidence type="ECO:0008006" key="5">
    <source>
        <dbReference type="Google" id="ProtNLM"/>
    </source>
</evidence>
<organism evidence="3 4">
    <name type="scientific">Ascoidea rubescens DSM 1968</name>
    <dbReference type="NCBI Taxonomy" id="1344418"/>
    <lineage>
        <taxon>Eukaryota</taxon>
        <taxon>Fungi</taxon>
        <taxon>Dikarya</taxon>
        <taxon>Ascomycota</taxon>
        <taxon>Saccharomycotina</taxon>
        <taxon>Saccharomycetes</taxon>
        <taxon>Ascoideaceae</taxon>
        <taxon>Ascoidea</taxon>
    </lineage>
</organism>
<sequence>MGFSAALFQVLKYIFILYFLSSYKSIPLAYYFRFYKRIVSLTILPKLCSKHKNIDFSKLPLPSSVVSTDELKVFRPTILKTYNSPFECDFYLHKNNAAYFTECDIARTELMLSVFQNFMWHYQDSSPNKNSFFKSLADSPYVPVASIQAIFKKEIAPFQRYNIITRILTWDEKWIFVLSKFCSGKDNKNLHCILTTKYVLKEGRKTIPPKKALQICGIYNNKIQEIADKNLLIVQRFINTGDLENVEMFI</sequence>
<keyword evidence="4" id="KW-1185">Reference proteome</keyword>
<evidence type="ECO:0000313" key="3">
    <source>
        <dbReference type="EMBL" id="ODV63477.1"/>
    </source>
</evidence>
<dbReference type="RefSeq" id="XP_020049784.1">
    <property type="nucleotide sequence ID" value="XM_020190203.1"/>
</dbReference>
<reference evidence="4" key="1">
    <citation type="submission" date="2016-05" db="EMBL/GenBank/DDBJ databases">
        <title>Comparative genomics of biotechnologically important yeasts.</title>
        <authorList>
            <consortium name="DOE Joint Genome Institute"/>
            <person name="Riley R."/>
            <person name="Haridas S."/>
            <person name="Wolfe K.H."/>
            <person name="Lopes M.R."/>
            <person name="Hittinger C.T."/>
            <person name="Goker M."/>
            <person name="Salamov A."/>
            <person name="Wisecaver J."/>
            <person name="Long T.M."/>
            <person name="Aerts A.L."/>
            <person name="Barry K."/>
            <person name="Choi C."/>
            <person name="Clum A."/>
            <person name="Coughlan A.Y."/>
            <person name="Deshpande S."/>
            <person name="Douglass A.P."/>
            <person name="Hanson S.J."/>
            <person name="Klenk H.-P."/>
            <person name="Labutti K."/>
            <person name="Lapidus A."/>
            <person name="Lindquist E."/>
            <person name="Lipzen A."/>
            <person name="Meier-Kolthoff J.P."/>
            <person name="Ohm R.A."/>
            <person name="Otillar R.P."/>
            <person name="Pangilinan J."/>
            <person name="Peng Y."/>
            <person name="Rokas A."/>
            <person name="Rosa C.A."/>
            <person name="Scheuner C."/>
            <person name="Sibirny A.A."/>
            <person name="Slot J.C."/>
            <person name="Stielow J.B."/>
            <person name="Sun H."/>
            <person name="Kurtzman C.P."/>
            <person name="Blackwell M."/>
            <person name="Grigoriev I.V."/>
            <person name="Jeffries T.W."/>
        </authorList>
    </citation>
    <scope>NUCLEOTIDE SEQUENCE [LARGE SCALE GENOMIC DNA]</scope>
    <source>
        <strain evidence="4">DSM 1968</strain>
    </source>
</reference>
<evidence type="ECO:0000313" key="4">
    <source>
        <dbReference type="Proteomes" id="UP000095038"/>
    </source>
</evidence>
<keyword evidence="2" id="KW-0812">Transmembrane</keyword>
<dbReference type="InParanoid" id="A0A1D2VPJ6"/>
<keyword evidence="2" id="KW-0472">Membrane</keyword>
<evidence type="ECO:0000256" key="1">
    <source>
        <dbReference type="ARBA" id="ARBA00038476"/>
    </source>
</evidence>
<protein>
    <recommendedName>
        <fullName evidence="5">Thioesterase/thiol ester dehydrase-isomerase</fullName>
    </recommendedName>
</protein>
<dbReference type="Pfam" id="PF13279">
    <property type="entry name" value="4HBT_2"/>
    <property type="match status" value="1"/>
</dbReference>
<dbReference type="FunCoup" id="A0A1D2VPJ6">
    <property type="interactions" value="32"/>
</dbReference>
<dbReference type="InterPro" id="IPR051490">
    <property type="entry name" value="THEM6_lcsJ_thioesterase"/>
</dbReference>
<feature type="transmembrane region" description="Helical" evidence="2">
    <location>
        <begin position="13"/>
        <end position="32"/>
    </location>
</feature>
<comment type="similarity">
    <text evidence="1">Belongs to the lcsJ thioesterase family.</text>
</comment>
<dbReference type="PANTHER" id="PTHR12475">
    <property type="match status" value="1"/>
</dbReference>
<dbReference type="OrthoDB" id="265761at2759"/>
<name>A0A1D2VPJ6_9ASCO</name>
<dbReference type="GeneID" id="30963839"/>
<dbReference type="AlphaFoldDB" id="A0A1D2VPJ6"/>
<dbReference type="InterPro" id="IPR029069">
    <property type="entry name" value="HotDog_dom_sf"/>
</dbReference>
<dbReference type="PANTHER" id="PTHR12475:SF4">
    <property type="entry name" value="PROTEIN THEM6"/>
    <property type="match status" value="1"/>
</dbReference>
<keyword evidence="2" id="KW-1133">Transmembrane helix</keyword>
<evidence type="ECO:0000256" key="2">
    <source>
        <dbReference type="SAM" id="Phobius"/>
    </source>
</evidence>
<dbReference type="CDD" id="cd00586">
    <property type="entry name" value="4HBT"/>
    <property type="match status" value="1"/>
</dbReference>
<dbReference type="EMBL" id="KV454475">
    <property type="protein sequence ID" value="ODV63477.1"/>
    <property type="molecule type" value="Genomic_DNA"/>
</dbReference>
<dbReference type="Proteomes" id="UP000095038">
    <property type="component" value="Unassembled WGS sequence"/>
</dbReference>
<gene>
    <name evidence="3" type="ORF">ASCRUDRAFT_30673</name>
</gene>
<accession>A0A1D2VPJ6</accession>
<proteinExistence type="inferred from homology"/>
<dbReference type="Gene3D" id="3.10.129.10">
    <property type="entry name" value="Hotdog Thioesterase"/>
    <property type="match status" value="1"/>
</dbReference>
<dbReference type="SUPFAM" id="SSF54637">
    <property type="entry name" value="Thioesterase/thiol ester dehydrase-isomerase"/>
    <property type="match status" value="1"/>
</dbReference>